<accession>A0A392SJA0</accession>
<feature type="non-terminal residue" evidence="2">
    <location>
        <position position="82"/>
    </location>
</feature>
<sequence>HIEDYCDKFYSLQSDDDIRNWGPELRVVRQRNKGSGGAWWLREEGKDWQPPSSETSVTNHACRNYDGNGKALMVQSKPTKTV</sequence>
<keyword evidence="3" id="KW-1185">Reference proteome</keyword>
<dbReference type="AlphaFoldDB" id="A0A392SJA0"/>
<evidence type="ECO:0000313" key="3">
    <source>
        <dbReference type="Proteomes" id="UP000265520"/>
    </source>
</evidence>
<proteinExistence type="predicted"/>
<feature type="region of interest" description="Disordered" evidence="1">
    <location>
        <begin position="40"/>
        <end position="60"/>
    </location>
</feature>
<evidence type="ECO:0000313" key="2">
    <source>
        <dbReference type="EMBL" id="MCI47946.1"/>
    </source>
</evidence>
<dbReference type="EMBL" id="LXQA010379335">
    <property type="protein sequence ID" value="MCI47946.1"/>
    <property type="molecule type" value="Genomic_DNA"/>
</dbReference>
<dbReference type="Proteomes" id="UP000265520">
    <property type="component" value="Unassembled WGS sequence"/>
</dbReference>
<feature type="non-terminal residue" evidence="2">
    <location>
        <position position="1"/>
    </location>
</feature>
<evidence type="ECO:0000256" key="1">
    <source>
        <dbReference type="SAM" id="MobiDB-lite"/>
    </source>
</evidence>
<name>A0A392SJA0_9FABA</name>
<organism evidence="2 3">
    <name type="scientific">Trifolium medium</name>
    <dbReference type="NCBI Taxonomy" id="97028"/>
    <lineage>
        <taxon>Eukaryota</taxon>
        <taxon>Viridiplantae</taxon>
        <taxon>Streptophyta</taxon>
        <taxon>Embryophyta</taxon>
        <taxon>Tracheophyta</taxon>
        <taxon>Spermatophyta</taxon>
        <taxon>Magnoliopsida</taxon>
        <taxon>eudicotyledons</taxon>
        <taxon>Gunneridae</taxon>
        <taxon>Pentapetalae</taxon>
        <taxon>rosids</taxon>
        <taxon>fabids</taxon>
        <taxon>Fabales</taxon>
        <taxon>Fabaceae</taxon>
        <taxon>Papilionoideae</taxon>
        <taxon>50 kb inversion clade</taxon>
        <taxon>NPAAA clade</taxon>
        <taxon>Hologalegina</taxon>
        <taxon>IRL clade</taxon>
        <taxon>Trifolieae</taxon>
        <taxon>Trifolium</taxon>
    </lineage>
</organism>
<reference evidence="2 3" key="1">
    <citation type="journal article" date="2018" name="Front. Plant Sci.">
        <title>Red Clover (Trifolium pratense) and Zigzag Clover (T. medium) - A Picture of Genomic Similarities and Differences.</title>
        <authorList>
            <person name="Dluhosova J."/>
            <person name="Istvanek J."/>
            <person name="Nedelnik J."/>
            <person name="Repkova J."/>
        </authorList>
    </citation>
    <scope>NUCLEOTIDE SEQUENCE [LARGE SCALE GENOMIC DNA]</scope>
    <source>
        <strain evidence="3">cv. 10/8</strain>
        <tissue evidence="2">Leaf</tissue>
    </source>
</reference>
<comment type="caution">
    <text evidence="2">The sequence shown here is derived from an EMBL/GenBank/DDBJ whole genome shotgun (WGS) entry which is preliminary data.</text>
</comment>
<feature type="compositionally biased region" description="Polar residues" evidence="1">
    <location>
        <begin position="50"/>
        <end position="60"/>
    </location>
</feature>
<protein>
    <submittedName>
        <fullName evidence="2">Uncharacterized protein</fullName>
    </submittedName>
</protein>